<accession>A0A846MZV8</accession>
<sequence>MAFGLKWSSSLPLRYFSDSGHAGQADVRIELSHTPLPTRRVMRAFRRNVVYDDGARLSPNGQTAIDVVGTGLITVTPGNDWEGEYPIHLFSTAAAVTLALRGLVPMHGTAVDIAGTAVLICGESGYGKSTLGANLIALGGRLVSDDLSVLRISKKDGVFVLAGRPGMKLHPDTVSALGALLDRSKTVPSVNGKLLAHPPRVDALSELPLGGIVMLGGISPPSYAARLAALCGHMFRPRLMQFLPEQTQRMDLLAHAAKTIPILHFAGLQSYSPQLALEGARRIFDWMGCDPIPFEPFAATTQKIQPSSR</sequence>
<evidence type="ECO:0000259" key="1">
    <source>
        <dbReference type="Pfam" id="PF07475"/>
    </source>
</evidence>
<dbReference type="GO" id="GO:0000155">
    <property type="term" value="F:phosphorelay sensor kinase activity"/>
    <property type="evidence" value="ECO:0007669"/>
    <property type="project" value="InterPro"/>
</dbReference>
<dbReference type="Pfam" id="PF07475">
    <property type="entry name" value="Hpr_kinase_C"/>
    <property type="match status" value="1"/>
</dbReference>
<evidence type="ECO:0000313" key="2">
    <source>
        <dbReference type="EMBL" id="NIK88966.1"/>
    </source>
</evidence>
<reference evidence="2 3" key="1">
    <citation type="submission" date="2020-03" db="EMBL/GenBank/DDBJ databases">
        <title>Genomic Encyclopedia of Type Strains, Phase IV (KMG-IV): sequencing the most valuable type-strain genomes for metagenomic binning, comparative biology and taxonomic classification.</title>
        <authorList>
            <person name="Goeker M."/>
        </authorList>
    </citation>
    <scope>NUCLEOTIDE SEQUENCE [LARGE SCALE GENOMIC DNA]</scope>
    <source>
        <strain evidence="2 3">DSM 19867</strain>
    </source>
</reference>
<evidence type="ECO:0000313" key="3">
    <source>
        <dbReference type="Proteomes" id="UP000570514"/>
    </source>
</evidence>
<dbReference type="InterPro" id="IPR027417">
    <property type="entry name" value="P-loop_NTPase"/>
</dbReference>
<dbReference type="AlphaFoldDB" id="A0A846MZV8"/>
<dbReference type="GO" id="GO:0005524">
    <property type="term" value="F:ATP binding"/>
    <property type="evidence" value="ECO:0007669"/>
    <property type="project" value="InterPro"/>
</dbReference>
<name>A0A846MZV8_9PROT</name>
<gene>
    <name evidence="2" type="ORF">FHS83_002284</name>
</gene>
<comment type="caution">
    <text evidence="2">The sequence shown here is derived from an EMBL/GenBank/DDBJ whole genome shotgun (WGS) entry which is preliminary data.</text>
</comment>
<keyword evidence="3" id="KW-1185">Reference proteome</keyword>
<dbReference type="EMBL" id="JAASRM010000001">
    <property type="protein sequence ID" value="NIK88966.1"/>
    <property type="molecule type" value="Genomic_DNA"/>
</dbReference>
<dbReference type="Gene3D" id="3.40.50.300">
    <property type="entry name" value="P-loop containing nucleotide triphosphate hydrolases"/>
    <property type="match status" value="1"/>
</dbReference>
<dbReference type="Proteomes" id="UP000570514">
    <property type="component" value="Unassembled WGS sequence"/>
</dbReference>
<proteinExistence type="predicted"/>
<feature type="domain" description="HPr kinase/phosphorylase C-terminal" evidence="1">
    <location>
        <begin position="105"/>
        <end position="153"/>
    </location>
</feature>
<protein>
    <recommendedName>
        <fullName evidence="1">HPr kinase/phosphorylase C-terminal domain-containing protein</fullName>
    </recommendedName>
</protein>
<organism evidence="2 3">
    <name type="scientific">Rhizomicrobium palustre</name>
    <dbReference type="NCBI Taxonomy" id="189966"/>
    <lineage>
        <taxon>Bacteria</taxon>
        <taxon>Pseudomonadati</taxon>
        <taxon>Pseudomonadota</taxon>
        <taxon>Alphaproteobacteria</taxon>
        <taxon>Micropepsales</taxon>
        <taxon>Micropepsaceae</taxon>
        <taxon>Rhizomicrobium</taxon>
    </lineage>
</organism>
<dbReference type="InterPro" id="IPR011104">
    <property type="entry name" value="Hpr_kin/Pase_C"/>
</dbReference>
<dbReference type="GO" id="GO:0006109">
    <property type="term" value="P:regulation of carbohydrate metabolic process"/>
    <property type="evidence" value="ECO:0007669"/>
    <property type="project" value="InterPro"/>
</dbReference>
<dbReference type="RefSeq" id="WP_167083094.1">
    <property type="nucleotide sequence ID" value="NZ_BAAADC010000001.1"/>
</dbReference>
<dbReference type="SUPFAM" id="SSF53795">
    <property type="entry name" value="PEP carboxykinase-like"/>
    <property type="match status" value="1"/>
</dbReference>